<reference evidence="1" key="1">
    <citation type="journal article" date="2020" name="Stud. Mycol.">
        <title>101 Dothideomycetes genomes: a test case for predicting lifestyles and emergence of pathogens.</title>
        <authorList>
            <person name="Haridas S."/>
            <person name="Albert R."/>
            <person name="Binder M."/>
            <person name="Bloem J."/>
            <person name="Labutti K."/>
            <person name="Salamov A."/>
            <person name="Andreopoulos B."/>
            <person name="Baker S."/>
            <person name="Barry K."/>
            <person name="Bills G."/>
            <person name="Bluhm B."/>
            <person name="Cannon C."/>
            <person name="Castanera R."/>
            <person name="Culley D."/>
            <person name="Daum C."/>
            <person name="Ezra D."/>
            <person name="Gonzalez J."/>
            <person name="Henrissat B."/>
            <person name="Kuo A."/>
            <person name="Liang C."/>
            <person name="Lipzen A."/>
            <person name="Lutzoni F."/>
            <person name="Magnuson J."/>
            <person name="Mondo S."/>
            <person name="Nolan M."/>
            <person name="Ohm R."/>
            <person name="Pangilinan J."/>
            <person name="Park H.-J."/>
            <person name="Ramirez L."/>
            <person name="Alfaro M."/>
            <person name="Sun H."/>
            <person name="Tritt A."/>
            <person name="Yoshinaga Y."/>
            <person name="Zwiers L.-H."/>
            <person name="Turgeon B."/>
            <person name="Goodwin S."/>
            <person name="Spatafora J."/>
            <person name="Crous P."/>
            <person name="Grigoriev I."/>
        </authorList>
    </citation>
    <scope>NUCLEOTIDE SEQUENCE</scope>
    <source>
        <strain evidence="1">CBS 525.71</strain>
    </source>
</reference>
<name>A0ACB6RJS3_9PLEO</name>
<organism evidence="1 2">
    <name type="scientific">Macroventuria anomochaeta</name>
    <dbReference type="NCBI Taxonomy" id="301207"/>
    <lineage>
        <taxon>Eukaryota</taxon>
        <taxon>Fungi</taxon>
        <taxon>Dikarya</taxon>
        <taxon>Ascomycota</taxon>
        <taxon>Pezizomycotina</taxon>
        <taxon>Dothideomycetes</taxon>
        <taxon>Pleosporomycetidae</taxon>
        <taxon>Pleosporales</taxon>
        <taxon>Pleosporineae</taxon>
        <taxon>Didymellaceae</taxon>
        <taxon>Macroventuria</taxon>
    </lineage>
</organism>
<dbReference type="EMBL" id="MU006746">
    <property type="protein sequence ID" value="KAF2622205.1"/>
    <property type="molecule type" value="Genomic_DNA"/>
</dbReference>
<proteinExistence type="predicted"/>
<sequence>MPAAATSSRPTAQLPAKLKQQQEAQAACLLTLVAYVKHPAGSFLLCPTCSIAIL</sequence>
<protein>
    <submittedName>
        <fullName evidence="1">Uncharacterized protein</fullName>
    </submittedName>
</protein>
<dbReference type="Proteomes" id="UP000799754">
    <property type="component" value="Unassembled WGS sequence"/>
</dbReference>
<comment type="caution">
    <text evidence="1">The sequence shown here is derived from an EMBL/GenBank/DDBJ whole genome shotgun (WGS) entry which is preliminary data.</text>
</comment>
<accession>A0ACB6RJS3</accession>
<evidence type="ECO:0000313" key="2">
    <source>
        <dbReference type="Proteomes" id="UP000799754"/>
    </source>
</evidence>
<keyword evidence="2" id="KW-1185">Reference proteome</keyword>
<evidence type="ECO:0000313" key="1">
    <source>
        <dbReference type="EMBL" id="KAF2622205.1"/>
    </source>
</evidence>
<gene>
    <name evidence="1" type="ORF">BU25DRAFT_415370</name>
</gene>